<organism evidence="1 2">
    <name type="scientific">Kutzneria kofuensis</name>
    <dbReference type="NCBI Taxonomy" id="103725"/>
    <lineage>
        <taxon>Bacteria</taxon>
        <taxon>Bacillati</taxon>
        <taxon>Actinomycetota</taxon>
        <taxon>Actinomycetes</taxon>
        <taxon>Pseudonocardiales</taxon>
        <taxon>Pseudonocardiaceae</taxon>
        <taxon>Kutzneria</taxon>
    </lineage>
</organism>
<comment type="caution">
    <text evidence="1">The sequence shown here is derived from an EMBL/GenBank/DDBJ whole genome shotgun (WGS) entry which is preliminary data.</text>
</comment>
<evidence type="ECO:0000313" key="2">
    <source>
        <dbReference type="Proteomes" id="UP000585638"/>
    </source>
</evidence>
<accession>A0A7W9KSI7</accession>
<dbReference type="AlphaFoldDB" id="A0A7W9KSI7"/>
<evidence type="ECO:0000313" key="1">
    <source>
        <dbReference type="EMBL" id="MBB5897837.1"/>
    </source>
</evidence>
<dbReference type="Proteomes" id="UP000585638">
    <property type="component" value="Unassembled WGS sequence"/>
</dbReference>
<proteinExistence type="predicted"/>
<name>A0A7W9KSI7_9PSEU</name>
<gene>
    <name evidence="1" type="ORF">BJ998_009096</name>
</gene>
<dbReference type="EMBL" id="JACHIR010000003">
    <property type="protein sequence ID" value="MBB5897837.1"/>
    <property type="molecule type" value="Genomic_DNA"/>
</dbReference>
<sequence length="43" mass="4759">ALAEMVESGAFTAAPFDFDHFTYGLRLIMDSIAARVNHQMTGR</sequence>
<feature type="non-terminal residue" evidence="1">
    <location>
        <position position="1"/>
    </location>
</feature>
<keyword evidence="2" id="KW-1185">Reference proteome</keyword>
<protein>
    <submittedName>
        <fullName evidence="1">Uncharacterized protein</fullName>
    </submittedName>
</protein>
<reference evidence="1 2" key="1">
    <citation type="submission" date="2020-08" db="EMBL/GenBank/DDBJ databases">
        <title>Sequencing the genomes of 1000 actinobacteria strains.</title>
        <authorList>
            <person name="Klenk H.-P."/>
        </authorList>
    </citation>
    <scope>NUCLEOTIDE SEQUENCE [LARGE SCALE GENOMIC DNA]</scope>
    <source>
        <strain evidence="1 2">DSM 43851</strain>
    </source>
</reference>